<dbReference type="InterPro" id="IPR011604">
    <property type="entry name" value="PDDEXK-like_dom_sf"/>
</dbReference>
<comment type="caution">
    <text evidence="1">The sequence shown here is derived from an EMBL/GenBank/DDBJ whole genome shotgun (WGS) entry which is preliminary data.</text>
</comment>
<dbReference type="Gene3D" id="3.90.320.10">
    <property type="match status" value="1"/>
</dbReference>
<accession>A0AAD9KGJ4</accession>
<evidence type="ECO:0000313" key="2">
    <source>
        <dbReference type="Proteomes" id="UP001208570"/>
    </source>
</evidence>
<name>A0AAD9KGJ4_9ANNE</name>
<organism evidence="1 2">
    <name type="scientific">Paralvinella palmiformis</name>
    <dbReference type="NCBI Taxonomy" id="53620"/>
    <lineage>
        <taxon>Eukaryota</taxon>
        <taxon>Metazoa</taxon>
        <taxon>Spiralia</taxon>
        <taxon>Lophotrochozoa</taxon>
        <taxon>Annelida</taxon>
        <taxon>Polychaeta</taxon>
        <taxon>Sedentaria</taxon>
        <taxon>Canalipalpata</taxon>
        <taxon>Terebellida</taxon>
        <taxon>Terebelliformia</taxon>
        <taxon>Alvinellidae</taxon>
        <taxon>Paralvinella</taxon>
    </lineage>
</organism>
<reference evidence="1" key="1">
    <citation type="journal article" date="2023" name="Mol. Biol. Evol.">
        <title>Third-Generation Sequencing Reveals the Adaptive Role of the Epigenome in Three Deep-Sea Polychaetes.</title>
        <authorList>
            <person name="Perez M."/>
            <person name="Aroh O."/>
            <person name="Sun Y."/>
            <person name="Lan Y."/>
            <person name="Juniper S.K."/>
            <person name="Young C.R."/>
            <person name="Angers B."/>
            <person name="Qian P.Y."/>
        </authorList>
    </citation>
    <scope>NUCLEOTIDE SEQUENCE</scope>
    <source>
        <strain evidence="1">P08H-3</strain>
    </source>
</reference>
<evidence type="ECO:0000313" key="1">
    <source>
        <dbReference type="EMBL" id="KAK2170705.1"/>
    </source>
</evidence>
<protein>
    <submittedName>
        <fullName evidence="1">Uncharacterized protein</fullName>
    </submittedName>
</protein>
<dbReference type="AlphaFoldDB" id="A0AAD9KGJ4"/>
<keyword evidence="2" id="KW-1185">Reference proteome</keyword>
<proteinExistence type="predicted"/>
<sequence length="84" mass="10082">MERSFVNMDIGDYRLFQDGSVSVEKLEYYENSKCGAVHKNDTWSLKSTHPYYYQVQMQLDIMGLSHYYFIVHTISYHLRCHMMT</sequence>
<dbReference type="Proteomes" id="UP001208570">
    <property type="component" value="Unassembled WGS sequence"/>
</dbReference>
<gene>
    <name evidence="1" type="ORF">LSH36_1g18047</name>
</gene>
<dbReference type="EMBL" id="JAODUP010000001">
    <property type="protein sequence ID" value="KAK2170705.1"/>
    <property type="molecule type" value="Genomic_DNA"/>
</dbReference>